<dbReference type="RefSeq" id="WP_019950928.1">
    <property type="nucleotide sequence ID" value="NZ_JBHLVX010000032.1"/>
</dbReference>
<dbReference type="EMBL" id="JBHLVX010000032">
    <property type="protein sequence ID" value="MFC0267966.1"/>
    <property type="molecule type" value="Genomic_DNA"/>
</dbReference>
<organism evidence="2 3">
    <name type="scientific">Kushneria aurantia</name>
    <dbReference type="NCBI Taxonomy" id="504092"/>
    <lineage>
        <taxon>Bacteria</taxon>
        <taxon>Pseudomonadati</taxon>
        <taxon>Pseudomonadota</taxon>
        <taxon>Gammaproteobacteria</taxon>
        <taxon>Oceanospirillales</taxon>
        <taxon>Halomonadaceae</taxon>
        <taxon>Kushneria</taxon>
    </lineage>
</organism>
<evidence type="ECO:0000313" key="2">
    <source>
        <dbReference type="EMBL" id="MFC0267966.1"/>
    </source>
</evidence>
<reference evidence="2 3" key="1">
    <citation type="submission" date="2024-09" db="EMBL/GenBank/DDBJ databases">
        <authorList>
            <person name="Sun Q."/>
            <person name="Mori K."/>
        </authorList>
    </citation>
    <scope>NUCLEOTIDE SEQUENCE [LARGE SCALE GENOMIC DNA]</scope>
    <source>
        <strain evidence="2 3">CCM 7415</strain>
    </source>
</reference>
<dbReference type="InterPro" id="IPR007401">
    <property type="entry name" value="DUF454"/>
</dbReference>
<dbReference type="Pfam" id="PF04304">
    <property type="entry name" value="DUF454"/>
    <property type="match status" value="1"/>
</dbReference>
<feature type="transmembrane region" description="Helical" evidence="1">
    <location>
        <begin position="109"/>
        <end position="127"/>
    </location>
</feature>
<dbReference type="Proteomes" id="UP001589814">
    <property type="component" value="Unassembled WGS sequence"/>
</dbReference>
<accession>A0ABV6G3G4</accession>
<keyword evidence="1" id="KW-0812">Transmembrane</keyword>
<comment type="caution">
    <text evidence="2">The sequence shown here is derived from an EMBL/GenBank/DDBJ whole genome shotgun (WGS) entry which is preliminary data.</text>
</comment>
<sequence>MSQPPSRNAPPRRLRRGFWIALAALCFGIGVVGIFLPLLPATDFMLLAVICASKGSKRFERWIRRNRLAGPLISAWEKERAIALPAKIVSLSMMVLSGWVIWIHTGFSWVFWLLAAVLVAVGAFVASRPRPTRRWQRGDATATPDDGE</sequence>
<gene>
    <name evidence="2" type="ORF">ACFFHW_08210</name>
</gene>
<keyword evidence="3" id="KW-1185">Reference proteome</keyword>
<name>A0ABV6G3G4_9GAMM</name>
<feature type="transmembrane region" description="Helical" evidence="1">
    <location>
        <begin position="17"/>
        <end position="38"/>
    </location>
</feature>
<keyword evidence="1" id="KW-0472">Membrane</keyword>
<proteinExistence type="predicted"/>
<dbReference type="PANTHER" id="PTHR35813:SF1">
    <property type="entry name" value="INNER MEMBRANE PROTEIN YBAN"/>
    <property type="match status" value="1"/>
</dbReference>
<evidence type="ECO:0000313" key="3">
    <source>
        <dbReference type="Proteomes" id="UP001589814"/>
    </source>
</evidence>
<keyword evidence="1" id="KW-1133">Transmembrane helix</keyword>
<evidence type="ECO:0000256" key="1">
    <source>
        <dbReference type="SAM" id="Phobius"/>
    </source>
</evidence>
<dbReference type="PANTHER" id="PTHR35813">
    <property type="entry name" value="INNER MEMBRANE PROTEIN YBAN"/>
    <property type="match status" value="1"/>
</dbReference>
<protein>
    <submittedName>
        <fullName evidence="2">YbaN family protein</fullName>
    </submittedName>
</protein>